<keyword evidence="5" id="KW-0460">Magnesium</keyword>
<dbReference type="InterPro" id="IPR000890">
    <property type="entry name" value="Aliphatic_acid_kin_short-chain"/>
</dbReference>
<dbReference type="SUPFAM" id="SSF53067">
    <property type="entry name" value="Actin-like ATPase domain"/>
    <property type="match status" value="2"/>
</dbReference>
<dbReference type="EMBL" id="JAAMPA010000002">
    <property type="protein sequence ID" value="NIH69170.1"/>
    <property type="molecule type" value="Genomic_DNA"/>
</dbReference>
<evidence type="ECO:0000256" key="1">
    <source>
        <dbReference type="ARBA" id="ARBA00022679"/>
    </source>
</evidence>
<dbReference type="GO" id="GO:0005737">
    <property type="term" value="C:cytoplasm"/>
    <property type="evidence" value="ECO:0007669"/>
    <property type="project" value="UniProtKB-SubCell"/>
</dbReference>
<dbReference type="AlphaFoldDB" id="A0A846M3U9"/>
<evidence type="ECO:0000313" key="8">
    <source>
        <dbReference type="Proteomes" id="UP000552836"/>
    </source>
</evidence>
<feature type="binding site" evidence="5">
    <location>
        <position position="12"/>
    </location>
    <ligand>
        <name>Mg(2+)</name>
        <dbReference type="ChEBI" id="CHEBI:18420"/>
    </ligand>
</feature>
<dbReference type="InterPro" id="IPR004372">
    <property type="entry name" value="Ac/propionate_kinase"/>
</dbReference>
<comment type="caution">
    <text evidence="5">Lacks conserved residue(s) required for the propagation of feature annotation.</text>
</comment>
<dbReference type="GO" id="GO:0008776">
    <property type="term" value="F:acetate kinase activity"/>
    <property type="evidence" value="ECO:0007669"/>
    <property type="project" value="UniProtKB-UniRule"/>
</dbReference>
<evidence type="ECO:0000256" key="5">
    <source>
        <dbReference type="HAMAP-Rule" id="MF_00020"/>
    </source>
</evidence>
<comment type="subcellular location">
    <subcellularLocation>
        <location evidence="5">Cytoplasm</location>
    </subcellularLocation>
</comment>
<feature type="active site" description="Proton donor/acceptor" evidence="5">
    <location>
        <position position="142"/>
    </location>
</feature>
<feature type="binding site" evidence="5">
    <location>
        <begin position="194"/>
        <end position="198"/>
    </location>
    <ligand>
        <name>ATP</name>
        <dbReference type="ChEBI" id="CHEBI:30616"/>
    </ligand>
</feature>
<sequence length="391" mass="40498">MEPARPVVLALNVGSSSLRAALRVPELRVRAHAAELSRAAGELALDGPGGGRERIALPDGWDSALPALAGALASRAPQPDVVVHRIVLGSDLLVGPRPADGALLARLRAESHRAPLHLPRQLDVVDRARRCWPGARIVLCPDSGFHRQLPDEAEVLPLPPDARASGLRRWGFHGLAVQSVVDRLPDLGPAVVVHLGSGCSVTAVADGRPRHTTMAISPAGGVPSLTRSGDLDPEVVLQLLEATGGDVDAVRRTLNQRSGVAGLSGGRTDVRELLRAADASADLALRVFVRDVAMAVAAAVTALDRWDAVVFTGGIGAGSAVVRDLVCARLLSLRQGAAGHPGPPAAQLAASGVRVVVEHVDEEAVMDRLARAVLRGDAAGPDGAAPVARPR</sequence>
<dbReference type="Gene3D" id="3.30.420.40">
    <property type="match status" value="2"/>
</dbReference>
<protein>
    <recommendedName>
        <fullName evidence="5">Acetate kinase</fullName>
        <ecNumber evidence="5">2.7.2.1</ecNumber>
    </recommendedName>
    <alternativeName>
        <fullName evidence="5">Acetokinase</fullName>
    </alternativeName>
</protein>
<feature type="binding site" evidence="5">
    <location>
        <position position="85"/>
    </location>
    <ligand>
        <name>substrate</name>
    </ligand>
</feature>
<gene>
    <name evidence="5" type="primary">ackA</name>
    <name evidence="7" type="ORF">FB380_003658</name>
</gene>
<comment type="subunit">
    <text evidence="5">Homodimer.</text>
</comment>
<keyword evidence="2 5" id="KW-0547">Nucleotide-binding</keyword>
<comment type="pathway">
    <text evidence="5">Metabolic intermediate biosynthesis; acetyl-CoA biosynthesis; acetyl-CoA from acetate: step 1/2.</text>
</comment>
<keyword evidence="5" id="KW-0963">Cytoplasm</keyword>
<evidence type="ECO:0000256" key="6">
    <source>
        <dbReference type="RuleBase" id="RU003835"/>
    </source>
</evidence>
<dbReference type="GO" id="GO:0005524">
    <property type="term" value="F:ATP binding"/>
    <property type="evidence" value="ECO:0007669"/>
    <property type="project" value="UniProtKB-KW"/>
</dbReference>
<name>A0A846M3U9_9ACTN</name>
<dbReference type="RefSeq" id="WP_166756740.1">
    <property type="nucleotide sequence ID" value="NZ_BMMI01000007.1"/>
</dbReference>
<keyword evidence="4 5" id="KW-0067">ATP-binding</keyword>
<reference evidence="7 8" key="1">
    <citation type="submission" date="2020-02" db="EMBL/GenBank/DDBJ databases">
        <title>Sequencing the genomes of 1000 actinobacteria strains.</title>
        <authorList>
            <person name="Klenk H.-P."/>
        </authorList>
    </citation>
    <scope>NUCLEOTIDE SEQUENCE [LARGE SCALE GENOMIC DNA]</scope>
    <source>
        <strain evidence="7 8">DSM 45201</strain>
    </source>
</reference>
<dbReference type="PANTHER" id="PTHR21060">
    <property type="entry name" value="ACETATE KINASE"/>
    <property type="match status" value="1"/>
</dbReference>
<evidence type="ECO:0000313" key="7">
    <source>
        <dbReference type="EMBL" id="NIH69170.1"/>
    </source>
</evidence>
<feature type="site" description="Transition state stabilizer" evidence="5">
    <location>
        <position position="227"/>
    </location>
</feature>
<evidence type="ECO:0000256" key="2">
    <source>
        <dbReference type="ARBA" id="ARBA00022741"/>
    </source>
</evidence>
<keyword evidence="5" id="KW-0479">Metal-binding</keyword>
<comment type="function">
    <text evidence="5">Catalyzes the formation of acetyl phosphate from acetate and ATP. Can also catalyze the reverse reaction.</text>
</comment>
<organism evidence="7 8">
    <name type="scientific">Modestobacter marinus</name>
    <dbReference type="NCBI Taxonomy" id="477641"/>
    <lineage>
        <taxon>Bacteria</taxon>
        <taxon>Bacillati</taxon>
        <taxon>Actinomycetota</taxon>
        <taxon>Actinomycetes</taxon>
        <taxon>Geodermatophilales</taxon>
        <taxon>Geodermatophilaceae</taxon>
        <taxon>Modestobacter</taxon>
    </lineage>
</organism>
<evidence type="ECO:0000256" key="4">
    <source>
        <dbReference type="ARBA" id="ARBA00022840"/>
    </source>
</evidence>
<feature type="binding site" evidence="5">
    <location>
        <begin position="269"/>
        <end position="271"/>
    </location>
    <ligand>
        <name>ATP</name>
        <dbReference type="ChEBI" id="CHEBI:30616"/>
    </ligand>
</feature>
<evidence type="ECO:0000256" key="3">
    <source>
        <dbReference type="ARBA" id="ARBA00022777"/>
    </source>
</evidence>
<dbReference type="GO" id="GO:0006085">
    <property type="term" value="P:acetyl-CoA biosynthetic process"/>
    <property type="evidence" value="ECO:0007669"/>
    <property type="project" value="UniProtKB-UniRule"/>
</dbReference>
<dbReference type="UniPathway" id="UPA00340">
    <property type="reaction ID" value="UER00458"/>
</dbReference>
<dbReference type="GO" id="GO:0006083">
    <property type="term" value="P:acetate metabolic process"/>
    <property type="evidence" value="ECO:0007669"/>
    <property type="project" value="TreeGrafter"/>
</dbReference>
<proteinExistence type="inferred from homology"/>
<feature type="binding site" evidence="5">
    <location>
        <position position="362"/>
    </location>
    <ligand>
        <name>Mg(2+)</name>
        <dbReference type="ChEBI" id="CHEBI:18420"/>
    </ligand>
</feature>
<comment type="catalytic activity">
    <reaction evidence="5">
        <text>acetate + ATP = acetyl phosphate + ADP</text>
        <dbReference type="Rhea" id="RHEA:11352"/>
        <dbReference type="ChEBI" id="CHEBI:22191"/>
        <dbReference type="ChEBI" id="CHEBI:30089"/>
        <dbReference type="ChEBI" id="CHEBI:30616"/>
        <dbReference type="ChEBI" id="CHEBI:456216"/>
        <dbReference type="EC" id="2.7.2.1"/>
    </reaction>
</comment>
<comment type="caution">
    <text evidence="7">The sequence shown here is derived from an EMBL/GenBank/DDBJ whole genome shotgun (WGS) entry which is preliminary data.</text>
</comment>
<accession>A0A846M3U9</accession>
<dbReference type="HAMAP" id="MF_00020">
    <property type="entry name" value="Acetate_kinase"/>
    <property type="match status" value="1"/>
</dbReference>
<dbReference type="Proteomes" id="UP000552836">
    <property type="component" value="Unassembled WGS sequence"/>
</dbReference>
<dbReference type="PRINTS" id="PR00471">
    <property type="entry name" value="ACETATEKNASE"/>
</dbReference>
<dbReference type="GO" id="GO:0000287">
    <property type="term" value="F:magnesium ion binding"/>
    <property type="evidence" value="ECO:0007669"/>
    <property type="project" value="UniProtKB-UniRule"/>
</dbReference>
<dbReference type="Pfam" id="PF00871">
    <property type="entry name" value="Acetate_kinase"/>
    <property type="match status" value="1"/>
</dbReference>
<keyword evidence="3 5" id="KW-0418">Kinase</keyword>
<keyword evidence="1 5" id="KW-0808">Transferase</keyword>
<comment type="cofactor">
    <cofactor evidence="5">
        <name>Mg(2+)</name>
        <dbReference type="ChEBI" id="CHEBI:18420"/>
    </cofactor>
    <cofactor evidence="5">
        <name>Mn(2+)</name>
        <dbReference type="ChEBI" id="CHEBI:29035"/>
    </cofactor>
    <text evidence="5">Mg(2+). Can also accept Mn(2+).</text>
</comment>
<dbReference type="EC" id="2.7.2.1" evidence="5"/>
<dbReference type="PANTHER" id="PTHR21060:SF15">
    <property type="entry name" value="ACETATE KINASE-RELATED"/>
    <property type="match status" value="1"/>
</dbReference>
<dbReference type="InterPro" id="IPR043129">
    <property type="entry name" value="ATPase_NBD"/>
</dbReference>
<comment type="similarity">
    <text evidence="5 6">Belongs to the acetokinase family.</text>
</comment>
<feature type="site" description="Transition state stabilizer" evidence="5">
    <location>
        <position position="173"/>
    </location>
</feature>